<accession>A0A329B2T6</accession>
<organism evidence="1 2">
    <name type="scientific">Paraburkholderia bryophila</name>
    <dbReference type="NCBI Taxonomy" id="420952"/>
    <lineage>
        <taxon>Bacteria</taxon>
        <taxon>Pseudomonadati</taxon>
        <taxon>Pseudomonadota</taxon>
        <taxon>Betaproteobacteria</taxon>
        <taxon>Burkholderiales</taxon>
        <taxon>Burkholderiaceae</taxon>
        <taxon>Paraburkholderia</taxon>
    </lineage>
</organism>
<dbReference type="InterPro" id="IPR052042">
    <property type="entry name" value="Tail_sheath_structural"/>
</dbReference>
<evidence type="ECO:0000313" key="2">
    <source>
        <dbReference type="Proteomes" id="UP000248918"/>
    </source>
</evidence>
<comment type="caution">
    <text evidence="1">The sequence shown here is derived from an EMBL/GenBank/DDBJ whole genome shotgun (WGS) entry which is preliminary data.</text>
</comment>
<reference evidence="1 2" key="1">
    <citation type="submission" date="2018-06" db="EMBL/GenBank/DDBJ databases">
        <title>Genomic Encyclopedia of Type Strains, Phase III (KMG-III): the genomes of soil and plant-associated and newly described type strains.</title>
        <authorList>
            <person name="Whitman W."/>
        </authorList>
    </citation>
    <scope>NUCLEOTIDE SEQUENCE [LARGE SCALE GENOMIC DNA]</scope>
    <source>
        <strain evidence="1 2">LMG 23644</strain>
    </source>
</reference>
<protein>
    <submittedName>
        <fullName evidence="1">Phage tail sheath protein</fullName>
    </submittedName>
</protein>
<proteinExistence type="predicted"/>
<sequence>MAQDYHHGVRVEEINQGTRPIRAVSTAIVGVVCTAEDADATAFPLDTPVLLTNVI</sequence>
<dbReference type="PANTHER" id="PTHR35861">
    <property type="match status" value="1"/>
</dbReference>
<dbReference type="Proteomes" id="UP000248918">
    <property type="component" value="Unassembled WGS sequence"/>
</dbReference>
<dbReference type="EMBL" id="QLTK01000086">
    <property type="protein sequence ID" value="RAS13406.1"/>
    <property type="molecule type" value="Genomic_DNA"/>
</dbReference>
<gene>
    <name evidence="1" type="ORF">BX591_1864</name>
</gene>
<feature type="non-terminal residue" evidence="1">
    <location>
        <position position="55"/>
    </location>
</feature>
<dbReference type="PANTHER" id="PTHR35861:SF1">
    <property type="entry name" value="PHAGE TAIL SHEATH PROTEIN"/>
    <property type="match status" value="1"/>
</dbReference>
<evidence type="ECO:0000313" key="1">
    <source>
        <dbReference type="EMBL" id="RAS13406.1"/>
    </source>
</evidence>
<dbReference type="AlphaFoldDB" id="A0A329B2T6"/>
<name>A0A329B2T6_9BURK</name>